<dbReference type="RefSeq" id="WP_098504423.1">
    <property type="nucleotide sequence ID" value="NZ_PDJQ01000001.1"/>
</dbReference>
<proteinExistence type="predicted"/>
<protein>
    <recommendedName>
        <fullName evidence="3">Ferritin-like domain-containing protein</fullName>
    </recommendedName>
</protein>
<dbReference type="EMBL" id="PDJQ01000001">
    <property type="protein sequence ID" value="PFG75082.1"/>
    <property type="molecule type" value="Genomic_DNA"/>
</dbReference>
<comment type="caution">
    <text evidence="1">The sequence shown here is derived from an EMBL/GenBank/DDBJ whole genome shotgun (WGS) entry which is preliminary data.</text>
</comment>
<gene>
    <name evidence="1" type="ORF">A9A59_2347</name>
</gene>
<accession>A0A2A9HIT6</accession>
<evidence type="ECO:0000313" key="2">
    <source>
        <dbReference type="Proteomes" id="UP000223071"/>
    </source>
</evidence>
<evidence type="ECO:0008006" key="3">
    <source>
        <dbReference type="Google" id="ProtNLM"/>
    </source>
</evidence>
<dbReference type="AlphaFoldDB" id="A0A2A9HIT6"/>
<dbReference type="Proteomes" id="UP000223071">
    <property type="component" value="Unassembled WGS sequence"/>
</dbReference>
<dbReference type="GO" id="GO:0016491">
    <property type="term" value="F:oxidoreductase activity"/>
    <property type="evidence" value="ECO:0007669"/>
    <property type="project" value="InterPro"/>
</dbReference>
<dbReference type="InterPro" id="IPR009078">
    <property type="entry name" value="Ferritin-like_SF"/>
</dbReference>
<dbReference type="InterPro" id="IPR012348">
    <property type="entry name" value="RNR-like"/>
</dbReference>
<evidence type="ECO:0000313" key="1">
    <source>
        <dbReference type="EMBL" id="PFG75082.1"/>
    </source>
</evidence>
<dbReference type="Gene3D" id="1.10.620.20">
    <property type="entry name" value="Ribonucleotide Reductase, subunit A"/>
    <property type="match status" value="2"/>
</dbReference>
<name>A0A2A9HIT6_TEPT2</name>
<dbReference type="SUPFAM" id="SSF47240">
    <property type="entry name" value="Ferritin-like"/>
    <property type="match status" value="1"/>
</dbReference>
<organism evidence="1 2">
    <name type="scientific">Tepidiforma thermophila (strain KCTC 52669 / CGMCC 1.13589 / G233)</name>
    <dbReference type="NCBI Taxonomy" id="2761530"/>
    <lineage>
        <taxon>Bacteria</taxon>
        <taxon>Bacillati</taxon>
        <taxon>Chloroflexota</taxon>
        <taxon>Tepidiformia</taxon>
        <taxon>Tepidiformales</taxon>
        <taxon>Tepidiformaceae</taxon>
        <taxon>Tepidiforma</taxon>
    </lineage>
</organism>
<keyword evidence="2" id="KW-1185">Reference proteome</keyword>
<reference evidence="1 2" key="1">
    <citation type="submission" date="2017-09" db="EMBL/GenBank/DDBJ databases">
        <title>Sequencing the genomes of two abundant thermophiles in Great Basin hot springs: Thermocrinis jamiesonii and novel Chloroflexi Thermoflexus hugenholtzii.</title>
        <authorList>
            <person name="Hedlund B."/>
        </authorList>
    </citation>
    <scope>NUCLEOTIDE SEQUENCE [LARGE SCALE GENOMIC DNA]</scope>
    <source>
        <strain evidence="1 2">G233</strain>
    </source>
</reference>
<sequence>MAANPATESSLDLSWLNLYEDATSAEPGKKGLTLKEINLGRYADTARGAGDMTYRMRGAIPRPGAQRFGPNYQSKADVWAENCLMLYEEATQRQWSSARDIPWDTLEPLPDELERAMCQLATMLTEVEFIAGDVPGQWMPFVSAQDFEAGLFLMTQIMDEARHTDVFRKRALANGGGLLAQGAGLGLRTLIEARDFTEMSVLMHVQAEGFVQSMFRMGELIGQTEADKRIFRMSAQDESRHLAFGVMHLKYVLDTEPERREEIHHYLDKAEGDAAGGGSGDVTFPPVFEALCILLGGGVDKFDEGLQKFLLLRKRQINEYVHRLTVAGLGDRRQRLGPLMAQFLDPA</sequence>